<sequence length="326" mass="36682">MIVTRRGRNLLNVNVERNTERELSVTESKRKKVIGVDGKSSLIRQSVANDKFSDLFNSSECNEPSKLKDNRETGTPLVCNVSNKCQPPNFWRQHLENIRIMRSERDAQVDTMGCHTCSEKNASEKDKSFQILLSLILSSQTKDEVTSAAMKKLTSKYKNICSPDTLALENPTVIEPLIYPVSFYKRKAVYIVKASKILVEKYNGCLPRNYEQICALPGVGHKIATLAMNIAFGEIIGIGVDTHVHRIANRLGWTVKSTKTPLETKIALENWLPKKLWEEINVLLVGFGQQVCTPLRPKCNVCLNQSICPFNGKTAENDQLAKNLDF</sequence>
<protein>
    <recommendedName>
        <fullName evidence="13">Endonuclease III homolog</fullName>
        <ecNumber evidence="13">3.2.2.-</ecNumber>
        <ecNumber evidence="13">4.2.99.18</ecNumber>
    </recommendedName>
    <alternativeName>
        <fullName evidence="13">Bifunctional DNA N-glycosylase/DNA-(apurinic or apyrimidinic site) lyase</fullName>
        <shortName evidence="13">DNA glycosylase/AP lyase</shortName>
    </alternativeName>
</protein>
<gene>
    <name evidence="13" type="primary">NTH1</name>
</gene>
<keyword evidence="6 13" id="KW-0378">Hydrolase</keyword>
<comment type="caution">
    <text evidence="13">Lacks conserved residue(s) required for the propagation of feature annotation.</text>
</comment>
<keyword evidence="11 13" id="KW-0326">Glycosidase</keyword>
<dbReference type="EC" id="3.2.2.-" evidence="13"/>
<dbReference type="InterPro" id="IPR003651">
    <property type="entry name" value="Endonuclease3_FeS-loop_motif"/>
</dbReference>
<dbReference type="GO" id="GO:0003677">
    <property type="term" value="F:DNA binding"/>
    <property type="evidence" value="ECO:0007669"/>
    <property type="project" value="UniProtKB-UniRule"/>
</dbReference>
<dbReference type="GO" id="GO:0051539">
    <property type="term" value="F:4 iron, 4 sulfur cluster binding"/>
    <property type="evidence" value="ECO:0007669"/>
    <property type="project" value="UniProtKB-KW"/>
</dbReference>
<dbReference type="GO" id="GO:0005739">
    <property type="term" value="C:mitochondrion"/>
    <property type="evidence" value="ECO:0007669"/>
    <property type="project" value="UniProtKB-SubCell"/>
</dbReference>
<dbReference type="Gene3D" id="1.10.1670.10">
    <property type="entry name" value="Helix-hairpin-Helix base-excision DNA repair enzymes (C-terminal)"/>
    <property type="match status" value="1"/>
</dbReference>
<comment type="catalytic activity">
    <reaction evidence="12 13">
        <text>2'-deoxyribonucleotide-(2'-deoxyribose 5'-phosphate)-2'-deoxyribonucleotide-DNA = a 3'-end 2'-deoxyribonucleotide-(2,3-dehydro-2,3-deoxyribose 5'-phosphate)-DNA + a 5'-end 5'-phospho-2'-deoxyribonucleoside-DNA + H(+)</text>
        <dbReference type="Rhea" id="RHEA:66592"/>
        <dbReference type="Rhea" id="RHEA-COMP:13180"/>
        <dbReference type="Rhea" id="RHEA-COMP:16897"/>
        <dbReference type="Rhea" id="RHEA-COMP:17067"/>
        <dbReference type="ChEBI" id="CHEBI:15378"/>
        <dbReference type="ChEBI" id="CHEBI:136412"/>
        <dbReference type="ChEBI" id="CHEBI:157695"/>
        <dbReference type="ChEBI" id="CHEBI:167181"/>
        <dbReference type="EC" id="4.2.99.18"/>
    </reaction>
</comment>
<dbReference type="InterPro" id="IPR003265">
    <property type="entry name" value="HhH-GPD_domain"/>
</dbReference>
<organism evidence="15 16">
    <name type="scientific">Romanomermis culicivorax</name>
    <name type="common">Nematode worm</name>
    <dbReference type="NCBI Taxonomy" id="13658"/>
    <lineage>
        <taxon>Eukaryota</taxon>
        <taxon>Metazoa</taxon>
        <taxon>Ecdysozoa</taxon>
        <taxon>Nematoda</taxon>
        <taxon>Enoplea</taxon>
        <taxon>Dorylaimia</taxon>
        <taxon>Mermithida</taxon>
        <taxon>Mermithoidea</taxon>
        <taxon>Mermithidae</taxon>
        <taxon>Romanomermis</taxon>
    </lineage>
</organism>
<dbReference type="GO" id="GO:0000703">
    <property type="term" value="F:oxidized pyrimidine nucleobase lesion DNA N-glycosylase activity"/>
    <property type="evidence" value="ECO:0007669"/>
    <property type="project" value="UniProtKB-UniRule"/>
</dbReference>
<dbReference type="FunFam" id="1.10.1670.10:FF:000003">
    <property type="entry name" value="Endonuclease III homolog"/>
    <property type="match status" value="1"/>
</dbReference>
<name>A0A915ILS4_ROMCU</name>
<keyword evidence="10 13" id="KW-0456">Lyase</keyword>
<keyword evidence="8" id="KW-0411">Iron-sulfur</keyword>
<keyword evidence="13" id="KW-0539">Nucleus</keyword>
<keyword evidence="9 13" id="KW-0234">DNA repair</keyword>
<reference evidence="16" key="1">
    <citation type="submission" date="2022-11" db="UniProtKB">
        <authorList>
            <consortium name="WormBaseParasite"/>
        </authorList>
    </citation>
    <scope>IDENTIFICATION</scope>
</reference>
<evidence type="ECO:0000256" key="6">
    <source>
        <dbReference type="ARBA" id="ARBA00022801"/>
    </source>
</evidence>
<dbReference type="Proteomes" id="UP000887565">
    <property type="component" value="Unplaced"/>
</dbReference>
<dbReference type="SMART" id="SM00478">
    <property type="entry name" value="ENDO3c"/>
    <property type="match status" value="1"/>
</dbReference>
<comment type="subcellular location">
    <subcellularLocation>
        <location evidence="13">Nucleus</location>
    </subcellularLocation>
    <subcellularLocation>
        <location evidence="13">Mitochondrion</location>
    </subcellularLocation>
</comment>
<evidence type="ECO:0000256" key="8">
    <source>
        <dbReference type="ARBA" id="ARBA00023014"/>
    </source>
</evidence>
<dbReference type="PROSITE" id="PS00764">
    <property type="entry name" value="ENDONUCLEASE_III_1"/>
    <property type="match status" value="1"/>
</dbReference>
<dbReference type="InterPro" id="IPR004036">
    <property type="entry name" value="Endonuclease-III-like_CS2"/>
</dbReference>
<dbReference type="InterPro" id="IPR011257">
    <property type="entry name" value="DNA_glycosylase"/>
</dbReference>
<dbReference type="EC" id="4.2.99.18" evidence="13"/>
<dbReference type="InterPro" id="IPR004035">
    <property type="entry name" value="Endouclease-III_FeS-bd_BS"/>
</dbReference>
<comment type="function">
    <text evidence="13">Bifunctional DNA N-glycosylase with associated apurinic/apyrimidinic (AP) lyase function that catalyzes the first step in base excision repair (BER), the primary repair pathway for the repair of oxidative DNA damage. The DNA N-glycosylase activity releases the damaged DNA base from DNA by cleaving the N-glycosidic bond, leaving an AP site. The AP lyase activity cleaves the phosphodiester bond 3' to the AP site by a beta-elimination. Primarily recognizes and repairs oxidative base damage of pyrimidines.</text>
</comment>
<dbReference type="GO" id="GO:0006289">
    <property type="term" value="P:nucleotide-excision repair"/>
    <property type="evidence" value="ECO:0007669"/>
    <property type="project" value="TreeGrafter"/>
</dbReference>
<evidence type="ECO:0000256" key="5">
    <source>
        <dbReference type="ARBA" id="ARBA00022763"/>
    </source>
</evidence>
<dbReference type="FunFam" id="1.10.340.30:FF:000001">
    <property type="entry name" value="Endonuclease III"/>
    <property type="match status" value="1"/>
</dbReference>
<proteinExistence type="inferred from homology"/>
<evidence type="ECO:0000256" key="3">
    <source>
        <dbReference type="ARBA" id="ARBA00022485"/>
    </source>
</evidence>
<evidence type="ECO:0000256" key="11">
    <source>
        <dbReference type="ARBA" id="ARBA00023295"/>
    </source>
</evidence>
<dbReference type="WBParaSite" id="nRc.2.0.1.t14819-RA">
    <property type="protein sequence ID" value="nRc.2.0.1.t14819-RA"/>
    <property type="gene ID" value="nRc.2.0.1.g14819"/>
</dbReference>
<dbReference type="AlphaFoldDB" id="A0A915ILS4"/>
<dbReference type="GO" id="GO:0046872">
    <property type="term" value="F:metal ion binding"/>
    <property type="evidence" value="ECO:0007669"/>
    <property type="project" value="UniProtKB-KW"/>
</dbReference>
<keyword evidence="13" id="KW-0496">Mitochondrion</keyword>
<dbReference type="GO" id="GO:0140078">
    <property type="term" value="F:class I DNA-(apurinic or apyrimidinic site) endonuclease activity"/>
    <property type="evidence" value="ECO:0007669"/>
    <property type="project" value="UniProtKB-EC"/>
</dbReference>
<dbReference type="PANTHER" id="PTHR43286:SF1">
    <property type="entry name" value="ENDONUCLEASE III-LIKE PROTEIN 1"/>
    <property type="match status" value="1"/>
</dbReference>
<evidence type="ECO:0000256" key="2">
    <source>
        <dbReference type="ARBA" id="ARBA00008343"/>
    </source>
</evidence>
<evidence type="ECO:0000256" key="10">
    <source>
        <dbReference type="ARBA" id="ARBA00023239"/>
    </source>
</evidence>
<comment type="cofactor">
    <cofactor evidence="1">
        <name>[4Fe-4S] cluster</name>
        <dbReference type="ChEBI" id="CHEBI:49883"/>
    </cofactor>
</comment>
<dbReference type="Gene3D" id="1.10.340.30">
    <property type="entry name" value="Hypothetical protein, domain 2"/>
    <property type="match status" value="1"/>
</dbReference>
<evidence type="ECO:0000256" key="1">
    <source>
        <dbReference type="ARBA" id="ARBA00001966"/>
    </source>
</evidence>
<keyword evidence="5 13" id="KW-0227">DNA damage</keyword>
<dbReference type="InterPro" id="IPR030841">
    <property type="entry name" value="NTH1"/>
</dbReference>
<keyword evidence="4" id="KW-0479">Metal-binding</keyword>
<accession>A0A915ILS4</accession>
<dbReference type="HAMAP" id="MF_03183">
    <property type="entry name" value="Endonuclease_III_Nth"/>
    <property type="match status" value="1"/>
</dbReference>
<dbReference type="GO" id="GO:0005634">
    <property type="term" value="C:nucleus"/>
    <property type="evidence" value="ECO:0007669"/>
    <property type="project" value="UniProtKB-SubCell"/>
</dbReference>
<dbReference type="CDD" id="cd00056">
    <property type="entry name" value="ENDO3c"/>
    <property type="match status" value="1"/>
</dbReference>
<dbReference type="GO" id="GO:0006285">
    <property type="term" value="P:base-excision repair, AP site formation"/>
    <property type="evidence" value="ECO:0007669"/>
    <property type="project" value="UniProtKB-UniRule"/>
</dbReference>
<evidence type="ECO:0000256" key="12">
    <source>
        <dbReference type="ARBA" id="ARBA00044632"/>
    </source>
</evidence>
<dbReference type="SUPFAM" id="SSF48150">
    <property type="entry name" value="DNA-glycosylase"/>
    <property type="match status" value="1"/>
</dbReference>
<evidence type="ECO:0000256" key="4">
    <source>
        <dbReference type="ARBA" id="ARBA00022723"/>
    </source>
</evidence>
<feature type="domain" description="HhH-GPD" evidence="14">
    <location>
        <begin position="137"/>
        <end position="290"/>
    </location>
</feature>
<dbReference type="Pfam" id="PF00730">
    <property type="entry name" value="HhH-GPD"/>
    <property type="match status" value="1"/>
</dbReference>
<evidence type="ECO:0000256" key="13">
    <source>
        <dbReference type="HAMAP-Rule" id="MF_03183"/>
    </source>
</evidence>
<dbReference type="SMART" id="SM00525">
    <property type="entry name" value="FES"/>
    <property type="match status" value="1"/>
</dbReference>
<evidence type="ECO:0000313" key="16">
    <source>
        <dbReference type="WBParaSite" id="nRc.2.0.1.t14819-RA"/>
    </source>
</evidence>
<dbReference type="PROSITE" id="PS01155">
    <property type="entry name" value="ENDONUCLEASE_III_2"/>
    <property type="match status" value="1"/>
</dbReference>
<dbReference type="InterPro" id="IPR023170">
    <property type="entry name" value="HhH_base_excis_C"/>
</dbReference>
<keyword evidence="7" id="KW-0408">Iron</keyword>
<evidence type="ECO:0000259" key="14">
    <source>
        <dbReference type="SMART" id="SM00478"/>
    </source>
</evidence>
<evidence type="ECO:0000256" key="7">
    <source>
        <dbReference type="ARBA" id="ARBA00023004"/>
    </source>
</evidence>
<keyword evidence="15" id="KW-1185">Reference proteome</keyword>
<keyword evidence="3" id="KW-0004">4Fe-4S</keyword>
<comment type="similarity">
    <text evidence="2 13">Belongs to the Nth/MutY family.</text>
</comment>
<dbReference type="PANTHER" id="PTHR43286">
    <property type="entry name" value="ENDONUCLEASE III-LIKE PROTEIN 1"/>
    <property type="match status" value="1"/>
</dbReference>
<evidence type="ECO:0000313" key="15">
    <source>
        <dbReference type="Proteomes" id="UP000887565"/>
    </source>
</evidence>
<evidence type="ECO:0000256" key="9">
    <source>
        <dbReference type="ARBA" id="ARBA00023204"/>
    </source>
</evidence>
<dbReference type="OMA" id="WQQFTHL"/>